<keyword evidence="1" id="KW-0472">Membrane</keyword>
<sequence>MQGGDQFGVLWLVMIVITILAVVIIIRKDKRQEKKGLNMLQASLEKGEITKEEYKELYLKFKDDTCDTCPNIKAYLSEIRRNAYDANNTNK</sequence>
<keyword evidence="3" id="KW-1185">Reference proteome</keyword>
<proteinExistence type="predicted"/>
<feature type="transmembrane region" description="Helical" evidence="1">
    <location>
        <begin position="6"/>
        <end position="26"/>
    </location>
</feature>
<organism evidence="2 3">
    <name type="scientific">Cerasibacillus terrae</name>
    <dbReference type="NCBI Taxonomy" id="2498845"/>
    <lineage>
        <taxon>Bacteria</taxon>
        <taxon>Bacillati</taxon>
        <taxon>Bacillota</taxon>
        <taxon>Bacilli</taxon>
        <taxon>Bacillales</taxon>
        <taxon>Bacillaceae</taxon>
        <taxon>Cerasibacillus</taxon>
    </lineage>
</organism>
<keyword evidence="1" id="KW-0812">Transmembrane</keyword>
<dbReference type="AlphaFoldDB" id="A0A5C8NIZ1"/>
<dbReference type="RefSeq" id="WP_147668896.1">
    <property type="nucleotide sequence ID" value="NZ_VDUW01000010.1"/>
</dbReference>
<name>A0A5C8NIZ1_9BACI</name>
<dbReference type="Proteomes" id="UP000321574">
    <property type="component" value="Unassembled WGS sequence"/>
</dbReference>
<accession>A0A5C8NIZ1</accession>
<dbReference type="OrthoDB" id="9937643at2"/>
<protein>
    <recommendedName>
        <fullName evidence="4">SHOCT domain-containing protein</fullName>
    </recommendedName>
</protein>
<evidence type="ECO:0000313" key="3">
    <source>
        <dbReference type="Proteomes" id="UP000321574"/>
    </source>
</evidence>
<evidence type="ECO:0000256" key="1">
    <source>
        <dbReference type="SAM" id="Phobius"/>
    </source>
</evidence>
<comment type="caution">
    <text evidence="2">The sequence shown here is derived from an EMBL/GenBank/DDBJ whole genome shotgun (WGS) entry which is preliminary data.</text>
</comment>
<evidence type="ECO:0000313" key="2">
    <source>
        <dbReference type="EMBL" id="TXL61769.1"/>
    </source>
</evidence>
<evidence type="ECO:0008006" key="4">
    <source>
        <dbReference type="Google" id="ProtNLM"/>
    </source>
</evidence>
<reference evidence="2 3" key="1">
    <citation type="submission" date="2019-06" db="EMBL/GenBank/DDBJ databases">
        <title>Cerasibacillus sp. nov., isolated from maize field.</title>
        <authorList>
            <person name="Lin S.-Y."/>
            <person name="Tsai C.-F."/>
            <person name="Young C.-C."/>
        </authorList>
    </citation>
    <scope>NUCLEOTIDE SEQUENCE [LARGE SCALE GENOMIC DNA]</scope>
    <source>
        <strain evidence="2 3">CC-CFT480</strain>
    </source>
</reference>
<gene>
    <name evidence="2" type="ORF">FHP05_12880</name>
</gene>
<dbReference type="EMBL" id="VDUW01000010">
    <property type="protein sequence ID" value="TXL61769.1"/>
    <property type="molecule type" value="Genomic_DNA"/>
</dbReference>
<keyword evidence="1" id="KW-1133">Transmembrane helix</keyword>